<reference evidence="3" key="1">
    <citation type="submission" date="2019-08" db="EMBL/GenBank/DDBJ databases">
        <title>Limnoglobus roseus gen. nov., sp. nov., a novel freshwater planctomycete with a giant genome from the family Gemmataceae.</title>
        <authorList>
            <person name="Kulichevskaya I.S."/>
            <person name="Naumoff D.G."/>
            <person name="Miroshnikov K."/>
            <person name="Ivanova A."/>
            <person name="Philippov D.A."/>
            <person name="Hakobyan A."/>
            <person name="Rijpstra I.C."/>
            <person name="Sinninghe Damste J.S."/>
            <person name="Liesack W."/>
            <person name="Dedysh S.N."/>
        </authorList>
    </citation>
    <scope>NUCLEOTIDE SEQUENCE [LARGE SCALE GENOMIC DNA]</scope>
    <source>
        <strain evidence="3">PX52</strain>
    </source>
</reference>
<feature type="domain" description="AB hydrolase-1" evidence="1">
    <location>
        <begin position="13"/>
        <end position="238"/>
    </location>
</feature>
<dbReference type="Gene3D" id="3.40.50.1820">
    <property type="entry name" value="alpha/beta hydrolase"/>
    <property type="match status" value="1"/>
</dbReference>
<protein>
    <submittedName>
        <fullName evidence="2">Alpha/beta hydrolase</fullName>
    </submittedName>
</protein>
<name>A0A5C1A9F7_9BACT</name>
<dbReference type="PRINTS" id="PR00111">
    <property type="entry name" value="ABHYDROLASE"/>
</dbReference>
<dbReference type="Proteomes" id="UP000324974">
    <property type="component" value="Chromosome"/>
</dbReference>
<proteinExistence type="predicted"/>
<evidence type="ECO:0000313" key="3">
    <source>
        <dbReference type="Proteomes" id="UP000324974"/>
    </source>
</evidence>
<dbReference type="InterPro" id="IPR050266">
    <property type="entry name" value="AB_hydrolase_sf"/>
</dbReference>
<dbReference type="GO" id="GO:0016787">
    <property type="term" value="F:hydrolase activity"/>
    <property type="evidence" value="ECO:0007669"/>
    <property type="project" value="UniProtKB-KW"/>
</dbReference>
<accession>A0A5C1A9F7</accession>
<sequence>MTLSHTSTGEGMPVVLLHAFPFSSEMWRPQMTLTNAFRLITPDLPGFGQSPLRDDLTTETMADAVAELLGELKLTEPIVLGGCSMGGYVALAFARKYPQRLRGLLLNDTKADPDDDAAKAGRNKMIDAAATLTAATVIDGLLPKQLSDTTRQNRPAVVDEARRIGATQPIAGIVAAQKAMRDRPDSRPVLGQIRVPTLIVVGEHDPITPPALAKGMAAAIAGSQLEVIPTAAHLPNLETASEFNAIVRSWLERIERPI</sequence>
<dbReference type="InterPro" id="IPR029058">
    <property type="entry name" value="AB_hydrolase_fold"/>
</dbReference>
<evidence type="ECO:0000259" key="1">
    <source>
        <dbReference type="Pfam" id="PF00561"/>
    </source>
</evidence>
<dbReference type="Pfam" id="PF00561">
    <property type="entry name" value="Abhydrolase_1"/>
    <property type="match status" value="1"/>
</dbReference>
<dbReference type="KEGG" id="lrs:PX52LOC_01330"/>
<organism evidence="2 3">
    <name type="scientific">Limnoglobus roseus</name>
    <dbReference type="NCBI Taxonomy" id="2598579"/>
    <lineage>
        <taxon>Bacteria</taxon>
        <taxon>Pseudomonadati</taxon>
        <taxon>Planctomycetota</taxon>
        <taxon>Planctomycetia</taxon>
        <taxon>Gemmatales</taxon>
        <taxon>Gemmataceae</taxon>
        <taxon>Limnoglobus</taxon>
    </lineage>
</organism>
<keyword evidence="2" id="KW-0378">Hydrolase</keyword>
<dbReference type="RefSeq" id="WP_149109331.1">
    <property type="nucleotide sequence ID" value="NZ_CP042425.1"/>
</dbReference>
<dbReference type="OrthoDB" id="252464at2"/>
<dbReference type="EMBL" id="CP042425">
    <property type="protein sequence ID" value="QEL14442.1"/>
    <property type="molecule type" value="Genomic_DNA"/>
</dbReference>
<gene>
    <name evidence="2" type="ORF">PX52LOC_01330</name>
</gene>
<keyword evidence="3" id="KW-1185">Reference proteome</keyword>
<dbReference type="PANTHER" id="PTHR43798">
    <property type="entry name" value="MONOACYLGLYCEROL LIPASE"/>
    <property type="match status" value="1"/>
</dbReference>
<dbReference type="InterPro" id="IPR000073">
    <property type="entry name" value="AB_hydrolase_1"/>
</dbReference>
<evidence type="ECO:0000313" key="2">
    <source>
        <dbReference type="EMBL" id="QEL14442.1"/>
    </source>
</evidence>
<dbReference type="AlphaFoldDB" id="A0A5C1A9F7"/>
<dbReference type="SUPFAM" id="SSF53474">
    <property type="entry name" value="alpha/beta-Hydrolases"/>
    <property type="match status" value="1"/>
</dbReference>